<feature type="transmembrane region" description="Helical" evidence="1">
    <location>
        <begin position="7"/>
        <end position="40"/>
    </location>
</feature>
<evidence type="ECO:0000313" key="2">
    <source>
        <dbReference type="EMBL" id="GMA39795.1"/>
    </source>
</evidence>
<evidence type="ECO:0008006" key="4">
    <source>
        <dbReference type="Google" id="ProtNLM"/>
    </source>
</evidence>
<proteinExistence type="predicted"/>
<dbReference type="PANTHER" id="PTHR39165:SF1">
    <property type="entry name" value="DUF456 DOMAIN-CONTAINING PROTEIN"/>
    <property type="match status" value="1"/>
</dbReference>
<accession>A0ABQ6IR27</accession>
<dbReference type="RefSeq" id="WP_284303613.1">
    <property type="nucleotide sequence ID" value="NZ_BSUO01000001.1"/>
</dbReference>
<comment type="caution">
    <text evidence="2">The sequence shown here is derived from an EMBL/GenBank/DDBJ whole genome shotgun (WGS) entry which is preliminary data.</text>
</comment>
<organism evidence="2 3">
    <name type="scientific">Mobilicoccus caccae</name>
    <dbReference type="NCBI Taxonomy" id="1859295"/>
    <lineage>
        <taxon>Bacteria</taxon>
        <taxon>Bacillati</taxon>
        <taxon>Actinomycetota</taxon>
        <taxon>Actinomycetes</taxon>
        <taxon>Micrococcales</taxon>
        <taxon>Dermatophilaceae</taxon>
        <taxon>Mobilicoccus</taxon>
    </lineage>
</organism>
<sequence length="173" mass="17773">MLIAATVIAGLVIAVGLVGIVVPVLPGLILVFGAVLVWALVAQHAIGWTVLIVSLALASAGWVLQYIVPTRRMRAYGVPGRTLVIGAIAGVVGLFLLPPIGLAIGFVLGVFGTEYARLRSVDQAWPSAVQALKAALISYGIELTTALLIAIVFLIGASLLLTGAWDSTPAAVV</sequence>
<dbReference type="InterPro" id="IPR007403">
    <property type="entry name" value="DUF456"/>
</dbReference>
<keyword evidence="1" id="KW-1133">Transmembrane helix</keyword>
<name>A0ABQ6IR27_9MICO</name>
<feature type="transmembrane region" description="Helical" evidence="1">
    <location>
        <begin position="80"/>
        <end position="111"/>
    </location>
</feature>
<feature type="transmembrane region" description="Helical" evidence="1">
    <location>
        <begin position="131"/>
        <end position="161"/>
    </location>
</feature>
<keyword evidence="3" id="KW-1185">Reference proteome</keyword>
<dbReference type="Pfam" id="PF04306">
    <property type="entry name" value="DUF456"/>
    <property type="match status" value="1"/>
</dbReference>
<protein>
    <recommendedName>
        <fullName evidence="4">DUF456 domain-containing protein</fullName>
    </recommendedName>
</protein>
<reference evidence="3" key="1">
    <citation type="journal article" date="2019" name="Int. J. Syst. Evol. Microbiol.">
        <title>The Global Catalogue of Microorganisms (GCM) 10K type strain sequencing project: providing services to taxonomists for standard genome sequencing and annotation.</title>
        <authorList>
            <consortium name="The Broad Institute Genomics Platform"/>
            <consortium name="The Broad Institute Genome Sequencing Center for Infectious Disease"/>
            <person name="Wu L."/>
            <person name="Ma J."/>
        </authorList>
    </citation>
    <scope>NUCLEOTIDE SEQUENCE [LARGE SCALE GENOMIC DNA]</scope>
    <source>
        <strain evidence="3">NBRC 113072</strain>
    </source>
</reference>
<dbReference type="Proteomes" id="UP001157126">
    <property type="component" value="Unassembled WGS sequence"/>
</dbReference>
<keyword evidence="1" id="KW-0812">Transmembrane</keyword>
<gene>
    <name evidence="2" type="ORF">GCM10025883_18400</name>
</gene>
<dbReference type="PANTHER" id="PTHR39165">
    <property type="entry name" value="IG HYPOTHETICAL 17883"/>
    <property type="match status" value="1"/>
</dbReference>
<keyword evidence="1" id="KW-0472">Membrane</keyword>
<evidence type="ECO:0000313" key="3">
    <source>
        <dbReference type="Proteomes" id="UP001157126"/>
    </source>
</evidence>
<evidence type="ECO:0000256" key="1">
    <source>
        <dbReference type="SAM" id="Phobius"/>
    </source>
</evidence>
<dbReference type="EMBL" id="BSUO01000001">
    <property type="protein sequence ID" value="GMA39795.1"/>
    <property type="molecule type" value="Genomic_DNA"/>
</dbReference>
<feature type="transmembrane region" description="Helical" evidence="1">
    <location>
        <begin position="46"/>
        <end position="68"/>
    </location>
</feature>